<reference evidence="1 2" key="1">
    <citation type="submission" date="2018-10" db="EMBL/GenBank/DDBJ databases">
        <title>Cohnella sp. M2MS4P-1, whole genome shotgun sequence.</title>
        <authorList>
            <person name="Tuo L."/>
        </authorList>
    </citation>
    <scope>NUCLEOTIDE SEQUENCE [LARGE SCALE GENOMIC DNA]</scope>
    <source>
        <strain evidence="1 2">M2MS4P-1</strain>
    </source>
</reference>
<dbReference type="RefSeq" id="WP_120977865.1">
    <property type="nucleotide sequence ID" value="NZ_RBZM01000006.1"/>
</dbReference>
<evidence type="ECO:0000313" key="1">
    <source>
        <dbReference type="EMBL" id="RKP53121.1"/>
    </source>
</evidence>
<proteinExistence type="predicted"/>
<dbReference type="Proteomes" id="UP000282076">
    <property type="component" value="Unassembled WGS sequence"/>
</dbReference>
<accession>A0A494XTX6</accession>
<dbReference type="AlphaFoldDB" id="A0A494XTX6"/>
<sequence length="223" mass="26484">MTNFNSAMNLIKEKPGIHLGKKSLTLLRGFITGFSHAEDSYKLFKENSTLFPLPFHFFHEFVRAKLGCFESTSGWYNMIFEKNFHDEETSFDEFFQLYEEFINLKIEICVSAILTEENKYFHIHDQFTPKQVIGFDEKGGFIDAPYFSDPEQIFLIKLSNNLGYLRVIITKKECILVFYFIKQKKKSIEYFHKLFGDTLSWIKDEWKDEVLDNREITWVSKLI</sequence>
<dbReference type="OrthoDB" id="2617173at2"/>
<organism evidence="1 2">
    <name type="scientific">Cohnella endophytica</name>
    <dbReference type="NCBI Taxonomy" id="2419778"/>
    <lineage>
        <taxon>Bacteria</taxon>
        <taxon>Bacillati</taxon>
        <taxon>Bacillota</taxon>
        <taxon>Bacilli</taxon>
        <taxon>Bacillales</taxon>
        <taxon>Paenibacillaceae</taxon>
        <taxon>Cohnella</taxon>
    </lineage>
</organism>
<protein>
    <submittedName>
        <fullName evidence="1">Uncharacterized protein</fullName>
    </submittedName>
</protein>
<evidence type="ECO:0000313" key="2">
    <source>
        <dbReference type="Proteomes" id="UP000282076"/>
    </source>
</evidence>
<comment type="caution">
    <text evidence="1">The sequence shown here is derived from an EMBL/GenBank/DDBJ whole genome shotgun (WGS) entry which is preliminary data.</text>
</comment>
<dbReference type="EMBL" id="RBZM01000006">
    <property type="protein sequence ID" value="RKP53121.1"/>
    <property type="molecule type" value="Genomic_DNA"/>
</dbReference>
<gene>
    <name evidence="1" type="ORF">D7Z26_15440</name>
</gene>
<name>A0A494XTX6_9BACL</name>
<keyword evidence="2" id="KW-1185">Reference proteome</keyword>